<dbReference type="InterPro" id="IPR002213">
    <property type="entry name" value="UDP_glucos_trans"/>
</dbReference>
<organism evidence="7 8">
    <name type="scientific">Cylicocyclus nassatus</name>
    <name type="common">Nematode worm</name>
    <dbReference type="NCBI Taxonomy" id="53992"/>
    <lineage>
        <taxon>Eukaryota</taxon>
        <taxon>Metazoa</taxon>
        <taxon>Ecdysozoa</taxon>
        <taxon>Nematoda</taxon>
        <taxon>Chromadorea</taxon>
        <taxon>Rhabditida</taxon>
        <taxon>Rhabditina</taxon>
        <taxon>Rhabditomorpha</taxon>
        <taxon>Strongyloidea</taxon>
        <taxon>Strongylidae</taxon>
        <taxon>Cylicocyclus</taxon>
    </lineage>
</organism>
<evidence type="ECO:0000256" key="1">
    <source>
        <dbReference type="ARBA" id="ARBA00009995"/>
    </source>
</evidence>
<comment type="similarity">
    <text evidence="1">Belongs to the UDP-glycosyltransferase family.</text>
</comment>
<dbReference type="AlphaFoldDB" id="A0AA36GZH7"/>
<evidence type="ECO:0000256" key="2">
    <source>
        <dbReference type="ARBA" id="ARBA00012544"/>
    </source>
</evidence>
<evidence type="ECO:0000256" key="4">
    <source>
        <dbReference type="ARBA" id="ARBA00022679"/>
    </source>
</evidence>
<evidence type="ECO:0000256" key="3">
    <source>
        <dbReference type="ARBA" id="ARBA00022676"/>
    </source>
</evidence>
<dbReference type="InterPro" id="IPR050271">
    <property type="entry name" value="UDP-glycosyltransferase"/>
</dbReference>
<dbReference type="PANTHER" id="PTHR48043">
    <property type="entry name" value="EG:EG0003.4 PROTEIN-RELATED"/>
    <property type="match status" value="1"/>
</dbReference>
<evidence type="ECO:0000256" key="5">
    <source>
        <dbReference type="ARBA" id="ARBA00022729"/>
    </source>
</evidence>
<comment type="caution">
    <text evidence="7">The sequence shown here is derived from an EMBL/GenBank/DDBJ whole genome shotgun (WGS) entry which is preliminary data.</text>
</comment>
<evidence type="ECO:0000313" key="8">
    <source>
        <dbReference type="Proteomes" id="UP001176961"/>
    </source>
</evidence>
<dbReference type="PANTHER" id="PTHR48043:SF22">
    <property type="entry name" value="GLUCURONOSYLTRANSFERASE"/>
    <property type="match status" value="1"/>
</dbReference>
<dbReference type="GO" id="GO:0015020">
    <property type="term" value="F:glucuronosyltransferase activity"/>
    <property type="evidence" value="ECO:0007669"/>
    <property type="project" value="UniProtKB-EC"/>
</dbReference>
<keyword evidence="4" id="KW-0808">Transferase</keyword>
<sequence length="399" mass="44656">MTSALNILMIVPSLSYSHISFNSKIADILSSKGHKVLMLIPDIDSSVPSPSGNYTLLREDVGIAPGELTSTLWRNPNPYEDSSPLNYKIFLKLMRVSSVFVRACEALANDNNLMDFLREQKFNVGMLEQYDSCGFGIFRTIGLNSFVWLSATGAYAEQPRTIGIDYPSSYVPNLFAPLSDKMSFAERIENWLISTATRLVFSHTRARESRIFWNTGDLKFGEDLYNTATNSDAVIVNSLPAADFAMPTSNKVAYIGGITVQRRLQHLDTFWKEIADSATKEFVLVTFGSIARTVDMTPEMQSNFFTAFSRFPEITFIVKYESANCTLPIPPNVELTQWIPQAGLMSRPSKLQGNNHSWWMEQHTGIADSRQTNDIDAIICRPRQEFESDGGQGCCSHLG</sequence>
<dbReference type="Proteomes" id="UP001176961">
    <property type="component" value="Unassembled WGS sequence"/>
</dbReference>
<accession>A0AA36GZH7</accession>
<dbReference type="Pfam" id="PF00201">
    <property type="entry name" value="UDPGT"/>
    <property type="match status" value="1"/>
</dbReference>
<name>A0AA36GZH7_CYLNA</name>
<dbReference type="EC" id="2.4.1.17" evidence="2"/>
<keyword evidence="3" id="KW-0328">Glycosyltransferase</keyword>
<evidence type="ECO:0000256" key="6">
    <source>
        <dbReference type="ARBA" id="ARBA00047475"/>
    </source>
</evidence>
<keyword evidence="5" id="KW-0732">Signal</keyword>
<reference evidence="7" key="1">
    <citation type="submission" date="2023-07" db="EMBL/GenBank/DDBJ databases">
        <authorList>
            <consortium name="CYATHOMIX"/>
        </authorList>
    </citation>
    <scope>NUCLEOTIDE SEQUENCE</scope>
    <source>
        <strain evidence="7">N/A</strain>
    </source>
</reference>
<dbReference type="EMBL" id="CATQJL010000305">
    <property type="protein sequence ID" value="CAJ0601213.1"/>
    <property type="molecule type" value="Genomic_DNA"/>
</dbReference>
<evidence type="ECO:0000313" key="7">
    <source>
        <dbReference type="EMBL" id="CAJ0601213.1"/>
    </source>
</evidence>
<proteinExistence type="inferred from homology"/>
<gene>
    <name evidence="7" type="ORF">CYNAS_LOCUS13196</name>
</gene>
<keyword evidence="8" id="KW-1185">Reference proteome</keyword>
<protein>
    <recommendedName>
        <fullName evidence="2">glucuronosyltransferase</fullName>
        <ecNumber evidence="2">2.4.1.17</ecNumber>
    </recommendedName>
</protein>
<dbReference type="SUPFAM" id="SSF53756">
    <property type="entry name" value="UDP-Glycosyltransferase/glycogen phosphorylase"/>
    <property type="match status" value="1"/>
</dbReference>
<comment type="catalytic activity">
    <reaction evidence="6">
        <text>glucuronate acceptor + UDP-alpha-D-glucuronate = acceptor beta-D-glucuronoside + UDP + H(+)</text>
        <dbReference type="Rhea" id="RHEA:21032"/>
        <dbReference type="ChEBI" id="CHEBI:15378"/>
        <dbReference type="ChEBI" id="CHEBI:58052"/>
        <dbReference type="ChEBI" id="CHEBI:58223"/>
        <dbReference type="ChEBI" id="CHEBI:132367"/>
        <dbReference type="ChEBI" id="CHEBI:132368"/>
        <dbReference type="EC" id="2.4.1.17"/>
    </reaction>
</comment>
<dbReference type="Gene3D" id="3.40.50.2000">
    <property type="entry name" value="Glycogen Phosphorylase B"/>
    <property type="match status" value="1"/>
</dbReference>